<evidence type="ECO:0000313" key="2">
    <source>
        <dbReference type="Proteomes" id="UP000038010"/>
    </source>
</evidence>
<sequence length="259" mass="28605">MADQICSSCHDTLWLAIEPDSDEEDSKAPASSHSVPDDVELSCGCHFHWECFLEAYAITECPNCSKDISSVSSSGQQQVVCTVRNEGGTQQGYDILPSATEEAYLRTYPEERRGHAYLEFCREGDLDAIIHMIKDTDTEDDDGEAADEEIEGSASPDVDFLTYSGTFEGIQGSGLHVAIRYGREDVAWLLLALASQLEWSKFPPPVLQAMESLGLSREDRVAATEIRSINDSDGRSPKQLAEEVGGPWRLWVEACRFTV</sequence>
<comment type="caution">
    <text evidence="1">The sequence shown here is derived from an EMBL/GenBank/DDBJ whole genome shotgun (WGS) entry which is preliminary data.</text>
</comment>
<keyword evidence="2" id="KW-1185">Reference proteome</keyword>
<evidence type="ECO:0000313" key="1">
    <source>
        <dbReference type="EMBL" id="KPI39882.1"/>
    </source>
</evidence>
<dbReference type="EMBL" id="LFJN01000013">
    <property type="protein sequence ID" value="KPI39882.1"/>
    <property type="molecule type" value="Genomic_DNA"/>
</dbReference>
<dbReference type="OrthoDB" id="46529at2759"/>
<name>A0A0N1H8V9_9EURO</name>
<gene>
    <name evidence="1" type="ORF">AB675_11275</name>
</gene>
<dbReference type="VEuPathDB" id="FungiDB:AB675_11275"/>
<protein>
    <submittedName>
        <fullName evidence="1">Uncharacterized protein</fullName>
    </submittedName>
</protein>
<dbReference type="RefSeq" id="XP_017999845.1">
    <property type="nucleotide sequence ID" value="XM_018140106.1"/>
</dbReference>
<accession>A0A0N1H8V9</accession>
<reference evidence="1 2" key="1">
    <citation type="submission" date="2015-06" db="EMBL/GenBank/DDBJ databases">
        <title>Draft genome of the ant-associated black yeast Phialophora attae CBS 131958.</title>
        <authorList>
            <person name="Moreno L.F."/>
            <person name="Stielow B.J."/>
            <person name="de Hoog S."/>
            <person name="Vicente V.A."/>
            <person name="Weiss V.A."/>
            <person name="de Vries M."/>
            <person name="Cruz L.M."/>
            <person name="Souza E.M."/>
        </authorList>
    </citation>
    <scope>NUCLEOTIDE SEQUENCE [LARGE SCALE GENOMIC DNA]</scope>
    <source>
        <strain evidence="1 2">CBS 131958</strain>
    </source>
</reference>
<proteinExistence type="predicted"/>
<organism evidence="1 2">
    <name type="scientific">Cyphellophora attinorum</name>
    <dbReference type="NCBI Taxonomy" id="1664694"/>
    <lineage>
        <taxon>Eukaryota</taxon>
        <taxon>Fungi</taxon>
        <taxon>Dikarya</taxon>
        <taxon>Ascomycota</taxon>
        <taxon>Pezizomycotina</taxon>
        <taxon>Eurotiomycetes</taxon>
        <taxon>Chaetothyriomycetidae</taxon>
        <taxon>Chaetothyriales</taxon>
        <taxon>Cyphellophoraceae</taxon>
        <taxon>Cyphellophora</taxon>
    </lineage>
</organism>
<dbReference type="GeneID" id="28731986"/>
<dbReference type="AlphaFoldDB" id="A0A0N1H8V9"/>
<dbReference type="Proteomes" id="UP000038010">
    <property type="component" value="Unassembled WGS sequence"/>
</dbReference>
<dbReference type="STRING" id="1664694.A0A0N1H8V9"/>